<feature type="chain" id="PRO_5003840646" description="Chitin-binding type-3 domain-containing protein" evidence="2">
    <location>
        <begin position="45"/>
        <end position="606"/>
    </location>
</feature>
<feature type="domain" description="Chitin-binding type-3" evidence="3">
    <location>
        <begin position="243"/>
        <end position="307"/>
    </location>
</feature>
<dbReference type="GO" id="GO:0004553">
    <property type="term" value="F:hydrolase activity, hydrolyzing O-glycosyl compounds"/>
    <property type="evidence" value="ECO:0007669"/>
    <property type="project" value="InterPro"/>
</dbReference>
<keyword evidence="5" id="KW-1185">Reference proteome</keyword>
<dbReference type="OMA" id="ECQTANE"/>
<feature type="domain" description="Chitin-binding type-3" evidence="3">
    <location>
        <begin position="545"/>
        <end position="601"/>
    </location>
</feature>
<evidence type="ECO:0000256" key="2">
    <source>
        <dbReference type="SAM" id="SignalP"/>
    </source>
</evidence>
<sequence length="606" mass="64962">HDAGEGSTKEFDKTSKPDRRKKMPRAAALLLCHLLALLAPPASSQAGCFPAYSNDASYSSGDVVSKATTVTSSSTVPCATPGSNGCDISGFQTTTTTTTTSYNYRCTQGLFSAYCSNGAYAPGSVHGFLAWVRESSECVGVAVTDAPSPSPTPEKWSGEGCPGGYTAGTEYQAGDVVSADLATHRMVYKCKGELNSYCGALGYAPPEGPHWKYAWEEMGSCSGTIEPTGSPVYVSMADMGGCPEAWTPADASAGPVDLYYEGGDRVSAGGLVFECREWPQSAYCGQALYEPLSNADVGPSDPLWMSAWIVLGYCDGTIEPTTSPSFDPDNSMGGCPDVWAPGDQDTFVEGDVVSLPSVNADKTLVYVCKAWPYNRYCGQFSPTEYGGEQGWDLAGWCDGTQTPTSSPAFSVIPPAVPEGCPEPYDLARVDYEADDLVSYELSSEPPRSVVFRCRPWPNNQYCNQAGFAPGSDLQRWAWELLGSCEGTLAPTDAPAPYSGTCEYDKVTCILDNCLCSEPDCPNPGNLADTSTSCTKELCTTVAWPVETWSDDATYVQGDVVRVGDQRFRCRDYPYSLWCTWETYMPSRDPGETVWTGAWTMDGTCPP</sequence>
<feature type="signal peptide" evidence="2">
    <location>
        <begin position="1"/>
        <end position="44"/>
    </location>
</feature>
<comment type="caution">
    <text evidence="4">The sequence shown here is derived from an EMBL/GenBank/DDBJ whole genome shotgun (WGS) entry which is preliminary data.</text>
</comment>
<dbReference type="InterPro" id="IPR003610">
    <property type="entry name" value="CBM5/12"/>
</dbReference>
<dbReference type="Proteomes" id="UP000266841">
    <property type="component" value="Unassembled WGS sequence"/>
</dbReference>
<accession>K0T4N4</accession>
<dbReference type="InterPro" id="IPR051024">
    <property type="entry name" value="GlcNAc_Chitin_IntDeg"/>
</dbReference>
<evidence type="ECO:0000313" key="4">
    <source>
        <dbReference type="EMBL" id="EJK68331.1"/>
    </source>
</evidence>
<evidence type="ECO:0000256" key="1">
    <source>
        <dbReference type="SAM" id="MobiDB-lite"/>
    </source>
</evidence>
<organism evidence="4 5">
    <name type="scientific">Thalassiosira oceanica</name>
    <name type="common">Marine diatom</name>
    <dbReference type="NCBI Taxonomy" id="159749"/>
    <lineage>
        <taxon>Eukaryota</taxon>
        <taxon>Sar</taxon>
        <taxon>Stramenopiles</taxon>
        <taxon>Ochrophyta</taxon>
        <taxon>Bacillariophyta</taxon>
        <taxon>Coscinodiscophyceae</taxon>
        <taxon>Thalassiosirophycidae</taxon>
        <taxon>Thalassiosirales</taxon>
        <taxon>Thalassiosiraceae</taxon>
        <taxon>Thalassiosira</taxon>
    </lineage>
</organism>
<name>K0T4N4_THAOC</name>
<dbReference type="AlphaFoldDB" id="K0T4N4"/>
<gene>
    <name evidence="4" type="ORF">THAOC_10495</name>
</gene>
<dbReference type="eggNOG" id="ENOG502QSKR">
    <property type="taxonomic scope" value="Eukaryota"/>
</dbReference>
<dbReference type="GO" id="GO:0005576">
    <property type="term" value="C:extracellular region"/>
    <property type="evidence" value="ECO:0007669"/>
    <property type="project" value="InterPro"/>
</dbReference>
<feature type="non-terminal residue" evidence="4">
    <location>
        <position position="1"/>
    </location>
</feature>
<dbReference type="GO" id="GO:0005975">
    <property type="term" value="P:carbohydrate metabolic process"/>
    <property type="evidence" value="ECO:0007669"/>
    <property type="project" value="InterPro"/>
</dbReference>
<dbReference type="PANTHER" id="PTHR34823:SF1">
    <property type="entry name" value="CHITIN-BINDING TYPE-4 DOMAIN-CONTAINING PROTEIN"/>
    <property type="match status" value="1"/>
</dbReference>
<reference evidence="4 5" key="1">
    <citation type="journal article" date="2012" name="Genome Biol.">
        <title>Genome and low-iron response of an oceanic diatom adapted to chronic iron limitation.</title>
        <authorList>
            <person name="Lommer M."/>
            <person name="Specht M."/>
            <person name="Roy A.S."/>
            <person name="Kraemer L."/>
            <person name="Andreson R."/>
            <person name="Gutowska M.A."/>
            <person name="Wolf J."/>
            <person name="Bergner S.V."/>
            <person name="Schilhabel M.B."/>
            <person name="Klostermeier U.C."/>
            <person name="Beiko R.G."/>
            <person name="Rosenstiel P."/>
            <person name="Hippler M."/>
            <person name="Laroche J."/>
        </authorList>
    </citation>
    <scope>NUCLEOTIDE SEQUENCE [LARGE SCALE GENOMIC DNA]</scope>
    <source>
        <strain evidence="4 5">CCMP1005</strain>
    </source>
</reference>
<dbReference type="EMBL" id="AGNL01011534">
    <property type="protein sequence ID" value="EJK68331.1"/>
    <property type="molecule type" value="Genomic_DNA"/>
</dbReference>
<proteinExistence type="predicted"/>
<evidence type="ECO:0000259" key="3">
    <source>
        <dbReference type="SMART" id="SM00495"/>
    </source>
</evidence>
<dbReference type="OrthoDB" id="5946976at2759"/>
<dbReference type="GO" id="GO:0030246">
    <property type="term" value="F:carbohydrate binding"/>
    <property type="evidence" value="ECO:0007669"/>
    <property type="project" value="InterPro"/>
</dbReference>
<protein>
    <recommendedName>
        <fullName evidence="3">Chitin-binding type-3 domain-containing protein</fullName>
    </recommendedName>
</protein>
<keyword evidence="2" id="KW-0732">Signal</keyword>
<feature type="compositionally biased region" description="Basic and acidic residues" evidence="1">
    <location>
        <begin position="1"/>
        <end position="17"/>
    </location>
</feature>
<feature type="region of interest" description="Disordered" evidence="1">
    <location>
        <begin position="1"/>
        <end position="22"/>
    </location>
</feature>
<dbReference type="PANTHER" id="PTHR34823">
    <property type="entry name" value="GLCNAC-BINDING PROTEIN A"/>
    <property type="match status" value="1"/>
</dbReference>
<dbReference type="SMART" id="SM00495">
    <property type="entry name" value="ChtBD3"/>
    <property type="match status" value="2"/>
</dbReference>
<evidence type="ECO:0000313" key="5">
    <source>
        <dbReference type="Proteomes" id="UP000266841"/>
    </source>
</evidence>